<name>A0A2W1BUU2_HELAM</name>
<dbReference type="OrthoDB" id="6368834at2759"/>
<evidence type="ECO:0000256" key="3">
    <source>
        <dbReference type="SAM" id="Phobius"/>
    </source>
</evidence>
<evidence type="ECO:0000313" key="5">
    <source>
        <dbReference type="Proteomes" id="UP000249218"/>
    </source>
</evidence>
<gene>
    <name evidence="4" type="primary">HaOG204449</name>
    <name evidence="4" type="ORF">B5X24_HaOG204449</name>
</gene>
<reference evidence="4 5" key="1">
    <citation type="journal article" date="2017" name="BMC Biol.">
        <title>Genomic innovations, transcriptional plasticity and gene loss underlying the evolution and divergence of two highly polyphagous and invasive Helicoverpa pest species.</title>
        <authorList>
            <person name="Pearce S.L."/>
            <person name="Clarke D.F."/>
            <person name="East P.D."/>
            <person name="Elfekih S."/>
            <person name="Gordon K.H."/>
            <person name="Jermiin L.S."/>
            <person name="McGaughran A."/>
            <person name="Oakeshott J.G."/>
            <person name="Papanikolaou A."/>
            <person name="Perera O.P."/>
            <person name="Rane R.V."/>
            <person name="Richards S."/>
            <person name="Tay W.T."/>
            <person name="Walsh T.K."/>
            <person name="Anderson A."/>
            <person name="Anderson C.J."/>
            <person name="Asgari S."/>
            <person name="Board P.G."/>
            <person name="Bretschneider A."/>
            <person name="Campbell P.M."/>
            <person name="Chertemps T."/>
            <person name="Christeller J.T."/>
            <person name="Coppin C.W."/>
            <person name="Downes S.J."/>
            <person name="Duan G."/>
            <person name="Farnsworth C.A."/>
            <person name="Good R.T."/>
            <person name="Han L.B."/>
            <person name="Han Y.C."/>
            <person name="Hatje K."/>
            <person name="Horne I."/>
            <person name="Huang Y.P."/>
            <person name="Hughes D.S."/>
            <person name="Jacquin-Joly E."/>
            <person name="James W."/>
            <person name="Jhangiani S."/>
            <person name="Kollmar M."/>
            <person name="Kuwar S.S."/>
            <person name="Li S."/>
            <person name="Liu N.Y."/>
            <person name="Maibeche M.T."/>
            <person name="Miller J.R."/>
            <person name="Montagne N."/>
            <person name="Perry T."/>
            <person name="Qu J."/>
            <person name="Song S.V."/>
            <person name="Sutton G.G."/>
            <person name="Vogel H."/>
            <person name="Walenz B.P."/>
            <person name="Xu W."/>
            <person name="Zhang H.J."/>
            <person name="Zou Z."/>
            <person name="Batterham P."/>
            <person name="Edwards O.R."/>
            <person name="Feyereisen R."/>
            <person name="Gibbs R.A."/>
            <person name="Heckel D.G."/>
            <person name="McGrath A."/>
            <person name="Robin C."/>
            <person name="Scherer S.E."/>
            <person name="Worley K.C."/>
            <person name="Wu Y.D."/>
        </authorList>
    </citation>
    <scope>NUCLEOTIDE SEQUENCE [LARGE SCALE GENOMIC DNA]</scope>
    <source>
        <strain evidence="4">Harm_GR_Male_#8</strain>
        <tissue evidence="4">Whole organism</tissue>
    </source>
</reference>
<dbReference type="AlphaFoldDB" id="A0A2W1BUU2"/>
<keyword evidence="1" id="KW-0732">Signal</keyword>
<accession>A0A2W1BUU2</accession>
<dbReference type="GO" id="GO:0008010">
    <property type="term" value="F:structural constituent of chitin-based larval cuticle"/>
    <property type="evidence" value="ECO:0007669"/>
    <property type="project" value="TreeGrafter"/>
</dbReference>
<keyword evidence="3" id="KW-0472">Membrane</keyword>
<keyword evidence="3" id="KW-1133">Transmembrane helix</keyword>
<dbReference type="EMBL" id="KZ149953">
    <property type="protein sequence ID" value="PZC76550.1"/>
    <property type="molecule type" value="Genomic_DNA"/>
</dbReference>
<evidence type="ECO:0000256" key="1">
    <source>
        <dbReference type="ARBA" id="ARBA00022729"/>
    </source>
</evidence>
<feature type="transmembrane region" description="Helical" evidence="3">
    <location>
        <begin position="20"/>
        <end position="45"/>
    </location>
</feature>
<dbReference type="GO" id="GO:0062129">
    <property type="term" value="C:chitin-based extracellular matrix"/>
    <property type="evidence" value="ECO:0007669"/>
    <property type="project" value="TreeGrafter"/>
</dbReference>
<proteinExistence type="predicted"/>
<dbReference type="Proteomes" id="UP000249218">
    <property type="component" value="Unassembled WGS sequence"/>
</dbReference>
<protein>
    <submittedName>
        <fullName evidence="4">Uncharacterized protein</fullName>
    </submittedName>
</protein>
<evidence type="ECO:0000313" key="4">
    <source>
        <dbReference type="EMBL" id="PZC76550.1"/>
    </source>
</evidence>
<dbReference type="Pfam" id="PF00379">
    <property type="entry name" value="Chitin_bind_4"/>
    <property type="match status" value="1"/>
</dbReference>
<dbReference type="PANTHER" id="PTHR10380">
    <property type="entry name" value="CUTICLE PROTEIN"/>
    <property type="match status" value="1"/>
</dbReference>
<dbReference type="InterPro" id="IPR050468">
    <property type="entry name" value="Cuticle_Struct_Prot"/>
</dbReference>
<keyword evidence="2" id="KW-0193">Cuticle</keyword>
<dbReference type="InterPro" id="IPR000618">
    <property type="entry name" value="Insect_cuticle"/>
</dbReference>
<evidence type="ECO:0000256" key="2">
    <source>
        <dbReference type="PROSITE-ProRule" id="PRU00497"/>
    </source>
</evidence>
<dbReference type="PANTHER" id="PTHR10380:SF229">
    <property type="entry name" value="CUTICULAR PROTEIN 49AF, ISOFORM A"/>
    <property type="match status" value="1"/>
</dbReference>
<keyword evidence="5" id="KW-1185">Reference proteome</keyword>
<organism evidence="4 5">
    <name type="scientific">Helicoverpa armigera</name>
    <name type="common">Cotton bollworm</name>
    <name type="synonym">Heliothis armigera</name>
    <dbReference type="NCBI Taxonomy" id="29058"/>
    <lineage>
        <taxon>Eukaryota</taxon>
        <taxon>Metazoa</taxon>
        <taxon>Ecdysozoa</taxon>
        <taxon>Arthropoda</taxon>
        <taxon>Hexapoda</taxon>
        <taxon>Insecta</taxon>
        <taxon>Pterygota</taxon>
        <taxon>Neoptera</taxon>
        <taxon>Endopterygota</taxon>
        <taxon>Lepidoptera</taxon>
        <taxon>Glossata</taxon>
        <taxon>Ditrysia</taxon>
        <taxon>Noctuoidea</taxon>
        <taxon>Noctuidae</taxon>
        <taxon>Heliothinae</taxon>
        <taxon>Helicoverpa</taxon>
    </lineage>
</organism>
<keyword evidence="3" id="KW-0812">Transmembrane</keyword>
<sequence>MVVEGNGISLQLEQYTPCLLIAYFNITYFNMKFFVVAVSLFAVALSAPSSPDAALEARRRLPALEHEEVHDEFGQFALRYVTAEGTVVSERGRLVPDHEGTGYVMIIEGETTYIGDDGKTYVTKYTAGLDGTHVEGNHLPVPVTPEPVPAVEPIVAPEAQVVAKPVEYVIEPFNNVVTKLH</sequence>
<dbReference type="PROSITE" id="PS51155">
    <property type="entry name" value="CHIT_BIND_RR_2"/>
    <property type="match status" value="1"/>
</dbReference>